<proteinExistence type="inferred from homology"/>
<evidence type="ECO:0000313" key="4">
    <source>
        <dbReference type="EMBL" id="KAH7084177.1"/>
    </source>
</evidence>
<dbReference type="InterPro" id="IPR036380">
    <property type="entry name" value="Isochorismatase-like_sf"/>
</dbReference>
<dbReference type="PANTHER" id="PTHR43540:SF9">
    <property type="entry name" value="FAMILY HYDROLASE, PUTATIVE (AFU_ORTHOLOGUE AFUA_2G08700)-RELATED"/>
    <property type="match status" value="1"/>
</dbReference>
<reference evidence="4" key="1">
    <citation type="journal article" date="2021" name="Nat. Commun.">
        <title>Genetic determinants of endophytism in the Arabidopsis root mycobiome.</title>
        <authorList>
            <person name="Mesny F."/>
            <person name="Miyauchi S."/>
            <person name="Thiergart T."/>
            <person name="Pickel B."/>
            <person name="Atanasova L."/>
            <person name="Karlsson M."/>
            <person name="Huettel B."/>
            <person name="Barry K.W."/>
            <person name="Haridas S."/>
            <person name="Chen C."/>
            <person name="Bauer D."/>
            <person name="Andreopoulos W."/>
            <person name="Pangilinan J."/>
            <person name="LaButti K."/>
            <person name="Riley R."/>
            <person name="Lipzen A."/>
            <person name="Clum A."/>
            <person name="Drula E."/>
            <person name="Henrissat B."/>
            <person name="Kohler A."/>
            <person name="Grigoriev I.V."/>
            <person name="Martin F.M."/>
            <person name="Hacquard S."/>
        </authorList>
    </citation>
    <scope>NUCLEOTIDE SEQUENCE</scope>
    <source>
        <strain evidence="4">MPI-SDFR-AT-0120</strain>
    </source>
</reference>
<name>A0A8K0R372_9PLEO</name>
<comment type="similarity">
    <text evidence="1">Belongs to the isochorismatase family.</text>
</comment>
<dbReference type="InterPro" id="IPR000868">
    <property type="entry name" value="Isochorismatase-like_dom"/>
</dbReference>
<dbReference type="AlphaFoldDB" id="A0A8K0R372"/>
<evidence type="ECO:0000256" key="2">
    <source>
        <dbReference type="ARBA" id="ARBA00022801"/>
    </source>
</evidence>
<gene>
    <name evidence="4" type="ORF">FB567DRAFT_528523</name>
</gene>
<feature type="domain" description="Isochorismatase-like" evidence="3">
    <location>
        <begin position="43"/>
        <end position="137"/>
    </location>
</feature>
<keyword evidence="2" id="KW-0378">Hydrolase</keyword>
<dbReference type="Gene3D" id="3.40.50.850">
    <property type="entry name" value="Isochorismatase-like"/>
    <property type="match status" value="1"/>
</dbReference>
<dbReference type="InterPro" id="IPR050272">
    <property type="entry name" value="Isochorismatase-like_hydrls"/>
</dbReference>
<dbReference type="EMBL" id="JAGMVJ010000012">
    <property type="protein sequence ID" value="KAH7084177.1"/>
    <property type="molecule type" value="Genomic_DNA"/>
</dbReference>
<comment type="caution">
    <text evidence="4">The sequence shown here is derived from an EMBL/GenBank/DDBJ whole genome shotgun (WGS) entry which is preliminary data.</text>
</comment>
<dbReference type="Pfam" id="PF00857">
    <property type="entry name" value="Isochorismatase"/>
    <property type="match status" value="1"/>
</dbReference>
<evidence type="ECO:0000256" key="1">
    <source>
        <dbReference type="ARBA" id="ARBA00006336"/>
    </source>
</evidence>
<evidence type="ECO:0000259" key="3">
    <source>
        <dbReference type="Pfam" id="PF00857"/>
    </source>
</evidence>
<dbReference type="Proteomes" id="UP000813461">
    <property type="component" value="Unassembled WGS sequence"/>
</dbReference>
<evidence type="ECO:0000313" key="5">
    <source>
        <dbReference type="Proteomes" id="UP000813461"/>
    </source>
</evidence>
<dbReference type="PANTHER" id="PTHR43540">
    <property type="entry name" value="PEROXYUREIDOACRYLATE/UREIDOACRYLATE AMIDOHYDROLASE-RELATED"/>
    <property type="match status" value="1"/>
</dbReference>
<accession>A0A8K0R372</accession>
<keyword evidence="5" id="KW-1185">Reference proteome</keyword>
<dbReference type="OrthoDB" id="167809at2759"/>
<sequence>MPPAIVRGFSMDTNFEGDREIPGLGTNIWPITLDDGSTVEGGTVLMRDQWNSKFYSTLESLAHPNDLRVWQNRLSGFWGGTNVESVLKTHGIRTLIVAGCNTDQCVAASLTDAAWNNWGCLLLSDGTATTNPRFAQEMVEST</sequence>
<dbReference type="GO" id="GO:0016787">
    <property type="term" value="F:hydrolase activity"/>
    <property type="evidence" value="ECO:0007669"/>
    <property type="project" value="UniProtKB-KW"/>
</dbReference>
<dbReference type="SUPFAM" id="SSF52499">
    <property type="entry name" value="Isochorismatase-like hydrolases"/>
    <property type="match status" value="1"/>
</dbReference>
<protein>
    <submittedName>
        <fullName evidence="4">Isochorismatase-like protein</fullName>
    </submittedName>
</protein>
<organism evidence="4 5">
    <name type="scientific">Paraphoma chrysanthemicola</name>
    <dbReference type="NCBI Taxonomy" id="798071"/>
    <lineage>
        <taxon>Eukaryota</taxon>
        <taxon>Fungi</taxon>
        <taxon>Dikarya</taxon>
        <taxon>Ascomycota</taxon>
        <taxon>Pezizomycotina</taxon>
        <taxon>Dothideomycetes</taxon>
        <taxon>Pleosporomycetidae</taxon>
        <taxon>Pleosporales</taxon>
        <taxon>Pleosporineae</taxon>
        <taxon>Phaeosphaeriaceae</taxon>
        <taxon>Paraphoma</taxon>
    </lineage>
</organism>